<reference evidence="3" key="1">
    <citation type="journal article" date="2006" name="Proc. Natl. Acad. Sci. U.S.A.">
        <title>The complete genome of Rhodococcus sp. RHA1 provides insights into a catabolic powerhouse.</title>
        <authorList>
            <person name="McLeod M.P."/>
            <person name="Warren R.L."/>
            <person name="Hsiao W.W.L."/>
            <person name="Araki N."/>
            <person name="Myhre M."/>
            <person name="Fernandes C."/>
            <person name="Miyazawa D."/>
            <person name="Wong W."/>
            <person name="Lillquist A.L."/>
            <person name="Wang D."/>
            <person name="Dosanjh M."/>
            <person name="Hara H."/>
            <person name="Petrescu A."/>
            <person name="Morin R.D."/>
            <person name="Yang G."/>
            <person name="Stott J.M."/>
            <person name="Schein J.E."/>
            <person name="Shin H."/>
            <person name="Smailus D."/>
            <person name="Siddiqui A.S."/>
            <person name="Marra M.A."/>
            <person name="Jones S.J.M."/>
            <person name="Holt R."/>
            <person name="Brinkman F.S.L."/>
            <person name="Miyauchi K."/>
            <person name="Fukuda M."/>
            <person name="Davies J.E."/>
            <person name="Mohn W.W."/>
            <person name="Eltis L.D."/>
        </authorList>
    </citation>
    <scope>NUCLEOTIDE SEQUENCE [LARGE SCALE GENOMIC DNA]</scope>
    <source>
        <strain evidence="3">RHA1</strain>
    </source>
</reference>
<geneLocation type="plasmid" evidence="2 3">
    <name>pRHL1</name>
</geneLocation>
<dbReference type="EMBL" id="CP000432">
    <property type="protein sequence ID" value="ABG99641.1"/>
    <property type="molecule type" value="Genomic_DNA"/>
</dbReference>
<keyword evidence="2" id="KW-0614">Plasmid</keyword>
<proteinExistence type="predicted"/>
<feature type="region of interest" description="Disordered" evidence="1">
    <location>
        <begin position="168"/>
        <end position="191"/>
    </location>
</feature>
<evidence type="ECO:0000313" key="3">
    <source>
        <dbReference type="Proteomes" id="UP000008710"/>
    </source>
</evidence>
<name>Q0RYJ5_RHOJR</name>
<evidence type="ECO:0000313" key="2">
    <source>
        <dbReference type="EMBL" id="ABG99641.1"/>
    </source>
</evidence>
<dbReference type="Proteomes" id="UP000008710">
    <property type="component" value="Plasmid pRHL1"/>
</dbReference>
<organism evidence="2 3">
    <name type="scientific">Rhodococcus jostii (strain RHA1)</name>
    <dbReference type="NCBI Taxonomy" id="101510"/>
    <lineage>
        <taxon>Bacteria</taxon>
        <taxon>Bacillati</taxon>
        <taxon>Actinomycetota</taxon>
        <taxon>Actinomycetes</taxon>
        <taxon>Mycobacteriales</taxon>
        <taxon>Nocardiaceae</taxon>
        <taxon>Rhodococcus</taxon>
    </lineage>
</organism>
<protein>
    <submittedName>
        <fullName evidence="2">Uncharacterized protein</fullName>
    </submittedName>
</protein>
<feature type="compositionally biased region" description="Polar residues" evidence="1">
    <location>
        <begin position="95"/>
        <end position="106"/>
    </location>
</feature>
<dbReference type="AlphaFoldDB" id="Q0RYJ5"/>
<dbReference type="KEGG" id="rha:RHA1_ro08597"/>
<evidence type="ECO:0000256" key="1">
    <source>
        <dbReference type="SAM" id="MobiDB-lite"/>
    </source>
</evidence>
<feature type="region of interest" description="Disordered" evidence="1">
    <location>
        <begin position="95"/>
        <end position="145"/>
    </location>
</feature>
<sequence length="191" mass="20365">MVRIGAPNRQRVPRRSAWISLTPCPPVDRGDTNNCPGSVISLPRSRTGDSHDATSLCRSGAWIGGWIRRRLPGCIGRCTDGVGMKVESTGASCSFGPSPTRLWTSPDSRDPGDGRRNGGVSFAASRSRAPIPMVRPHDRLGPGRWRMPAISSRTPLACDSRATFPCPGPNHLASLDTAPADDPLKPGQAHP</sequence>
<accession>Q0RYJ5</accession>
<dbReference type="HOGENOM" id="CLU_1420463_0_0_11"/>
<feature type="compositionally biased region" description="Basic and acidic residues" evidence="1">
    <location>
        <begin position="107"/>
        <end position="116"/>
    </location>
</feature>
<gene>
    <name evidence="2" type="ordered locus">RHA1_ro08597</name>
</gene>